<comment type="caution">
    <text evidence="1">The sequence shown here is derived from an EMBL/GenBank/DDBJ whole genome shotgun (WGS) entry which is preliminary data.</text>
</comment>
<reference evidence="1 2" key="1">
    <citation type="submission" date="2021-11" db="EMBL/GenBank/DDBJ databases">
        <title>Whole genome sequences of diphtheriae toxin producing Corynebacterium ulcerans isolates from cats in Osaka, Japan.</title>
        <authorList>
            <person name="Umeda K."/>
            <person name="Hirai Y."/>
        </authorList>
    </citation>
    <scope>NUCLEOTIDE SEQUENCE [LARGE SCALE GENOMIC DNA]</scope>
    <source>
        <strain evidence="1 2">12109B-1</strain>
    </source>
</reference>
<accession>A0ABD0BMM0</accession>
<proteinExistence type="predicted"/>
<protein>
    <submittedName>
        <fullName evidence="1">Uncharacterized protein</fullName>
    </submittedName>
</protein>
<evidence type="ECO:0000313" key="1">
    <source>
        <dbReference type="EMBL" id="GJJ43213.1"/>
    </source>
</evidence>
<name>A0ABD0BMM0_CORUL</name>
<dbReference type="AlphaFoldDB" id="A0ABD0BMM0"/>
<dbReference type="Proteomes" id="UP001205910">
    <property type="component" value="Unassembled WGS sequence"/>
</dbReference>
<dbReference type="EMBL" id="BQFK01000003">
    <property type="protein sequence ID" value="GJJ43213.1"/>
    <property type="molecule type" value="Genomic_DNA"/>
</dbReference>
<sequence length="91" mass="9688">MYEMVSPTEGARLVVLLVWEESSSHEGLTERIWTSTPWHSSGKTLSDAAALGAKVSDAAVASAQVSAIVVRLVLVLGEAVNFMVSFRQVVG</sequence>
<dbReference type="RefSeq" id="WP_390126568.1">
    <property type="nucleotide sequence ID" value="NZ_BAAFHI010000001.1"/>
</dbReference>
<organism evidence="1 2">
    <name type="scientific">Corynebacterium ulcerans</name>
    <dbReference type="NCBI Taxonomy" id="65058"/>
    <lineage>
        <taxon>Bacteria</taxon>
        <taxon>Bacillati</taxon>
        <taxon>Actinomycetota</taxon>
        <taxon>Actinomycetes</taxon>
        <taxon>Mycobacteriales</taxon>
        <taxon>Corynebacteriaceae</taxon>
        <taxon>Corynebacterium</taxon>
    </lineage>
</organism>
<gene>
    <name evidence="1" type="ORF">CULCOIPH005_14020</name>
</gene>
<evidence type="ECO:0000313" key="2">
    <source>
        <dbReference type="Proteomes" id="UP001205910"/>
    </source>
</evidence>